<accession>A0A7W9JKR5</accession>
<protein>
    <recommendedName>
        <fullName evidence="2">DUF1206 domain-containing protein</fullName>
    </recommendedName>
</protein>
<dbReference type="Pfam" id="PF06724">
    <property type="entry name" value="DUF1206"/>
    <property type="match status" value="3"/>
</dbReference>
<proteinExistence type="predicted"/>
<comment type="caution">
    <text evidence="3">The sequence shown here is derived from an EMBL/GenBank/DDBJ whole genome shotgun (WGS) entry which is preliminary data.</text>
</comment>
<feature type="domain" description="DUF1206" evidence="2">
    <location>
        <begin position="2"/>
        <end position="68"/>
    </location>
</feature>
<gene>
    <name evidence="3" type="ORF">HDA33_002317</name>
</gene>
<evidence type="ECO:0000313" key="3">
    <source>
        <dbReference type="EMBL" id="MBB5849753.1"/>
    </source>
</evidence>
<keyword evidence="1" id="KW-0472">Membrane</keyword>
<keyword evidence="4" id="KW-1185">Reference proteome</keyword>
<name>A0A7W9JKR5_9MICC</name>
<dbReference type="AlphaFoldDB" id="A0A7W9JKR5"/>
<feature type="domain" description="DUF1206" evidence="2">
    <location>
        <begin position="176"/>
        <end position="244"/>
    </location>
</feature>
<evidence type="ECO:0000256" key="1">
    <source>
        <dbReference type="SAM" id="Phobius"/>
    </source>
</evidence>
<dbReference type="EMBL" id="JACHMW010000001">
    <property type="protein sequence ID" value="MBB5849753.1"/>
    <property type="molecule type" value="Genomic_DNA"/>
</dbReference>
<sequence length="247" mass="25355">MGFVANGVLHLLIGLLALRVAAGDEQESTDTTGALQTLSGMPGGTALIWACLVGCAALALWNLGQAVWPADDGDRADRWKARGKAAGQAVVFAALAVVFGTYALGGTSDSAGSTSSLTARLMGHPADVVVLLLTGAGLVAMAGYYVVKGVTRRFRKDLRRASDPRVDRAVTALGTVGYPTKGLVLLTLGVLFLVSTATADPEDSTGLGGALQGLAAQPFGEAALGVLAVGLMLYGVYLMLRSRYEVM</sequence>
<feature type="transmembrane region" description="Helical" evidence="1">
    <location>
        <begin position="125"/>
        <end position="147"/>
    </location>
</feature>
<keyword evidence="1" id="KW-0812">Transmembrane</keyword>
<feature type="transmembrane region" description="Helical" evidence="1">
    <location>
        <begin position="46"/>
        <end position="64"/>
    </location>
</feature>
<evidence type="ECO:0000313" key="4">
    <source>
        <dbReference type="Proteomes" id="UP000567246"/>
    </source>
</evidence>
<dbReference type="Proteomes" id="UP000567246">
    <property type="component" value="Unassembled WGS sequence"/>
</dbReference>
<dbReference type="InterPro" id="IPR009597">
    <property type="entry name" value="DUF1206"/>
</dbReference>
<dbReference type="RefSeq" id="WP_184173425.1">
    <property type="nucleotide sequence ID" value="NZ_BAABAG010000006.1"/>
</dbReference>
<feature type="domain" description="DUF1206" evidence="2">
    <location>
        <begin position="85"/>
        <end position="152"/>
    </location>
</feature>
<keyword evidence="1" id="KW-1133">Transmembrane helix</keyword>
<feature type="transmembrane region" description="Helical" evidence="1">
    <location>
        <begin position="219"/>
        <end position="240"/>
    </location>
</feature>
<evidence type="ECO:0000259" key="2">
    <source>
        <dbReference type="Pfam" id="PF06724"/>
    </source>
</evidence>
<organism evidence="3 4">
    <name type="scientific">Micrococcus endophyticus</name>
    <dbReference type="NCBI Taxonomy" id="455343"/>
    <lineage>
        <taxon>Bacteria</taxon>
        <taxon>Bacillati</taxon>
        <taxon>Actinomycetota</taxon>
        <taxon>Actinomycetes</taxon>
        <taxon>Micrococcales</taxon>
        <taxon>Micrococcaceae</taxon>
        <taxon>Micrococcus</taxon>
    </lineage>
</organism>
<feature type="transmembrane region" description="Helical" evidence="1">
    <location>
        <begin position="85"/>
        <end position="105"/>
    </location>
</feature>
<reference evidence="3 4" key="1">
    <citation type="submission" date="2020-08" db="EMBL/GenBank/DDBJ databases">
        <title>Sequencing the genomes of 1000 actinobacteria strains.</title>
        <authorList>
            <person name="Klenk H.-P."/>
        </authorList>
    </citation>
    <scope>NUCLEOTIDE SEQUENCE [LARGE SCALE GENOMIC DNA]</scope>
    <source>
        <strain evidence="3 4">DSM 17945</strain>
    </source>
</reference>